<dbReference type="PANTHER" id="PTHR33988">
    <property type="entry name" value="ENDORIBONUCLEASE MAZF-RELATED"/>
    <property type="match status" value="1"/>
</dbReference>
<dbReference type="EMBL" id="JBHUCM010000012">
    <property type="protein sequence ID" value="MFD1537899.1"/>
    <property type="molecule type" value="Genomic_DNA"/>
</dbReference>
<proteinExistence type="inferred from homology"/>
<evidence type="ECO:0000313" key="3">
    <source>
        <dbReference type="Proteomes" id="UP001597097"/>
    </source>
</evidence>
<gene>
    <name evidence="2" type="ORF">ACFSJ0_12675</name>
</gene>
<comment type="similarity">
    <text evidence="1">Belongs to the PemK/MazF family.</text>
</comment>
<dbReference type="PANTHER" id="PTHR33988:SF2">
    <property type="entry name" value="ENDORIBONUCLEASE MAZF"/>
    <property type="match status" value="1"/>
</dbReference>
<sequence>MKITQGEIWFADFGEQPAGREQGYPRPALIISNDNLNHSRLGLVFAVPLTTRERGYLTHVRIAAKGTGLARTSWAMVEQLRAISPERFDFYVGTVPDEVLADAVNVLTRMI</sequence>
<organism evidence="2 3">
    <name type="scientific">Nonomuraea guangzhouensis</name>
    <dbReference type="NCBI Taxonomy" id="1291555"/>
    <lineage>
        <taxon>Bacteria</taxon>
        <taxon>Bacillati</taxon>
        <taxon>Actinomycetota</taxon>
        <taxon>Actinomycetes</taxon>
        <taxon>Streptosporangiales</taxon>
        <taxon>Streptosporangiaceae</taxon>
        <taxon>Nonomuraea</taxon>
    </lineage>
</organism>
<reference evidence="3" key="1">
    <citation type="journal article" date="2019" name="Int. J. Syst. Evol. Microbiol.">
        <title>The Global Catalogue of Microorganisms (GCM) 10K type strain sequencing project: providing services to taxonomists for standard genome sequencing and annotation.</title>
        <authorList>
            <consortium name="The Broad Institute Genomics Platform"/>
            <consortium name="The Broad Institute Genome Sequencing Center for Infectious Disease"/>
            <person name="Wu L."/>
            <person name="Ma J."/>
        </authorList>
    </citation>
    <scope>NUCLEOTIDE SEQUENCE [LARGE SCALE GENOMIC DNA]</scope>
    <source>
        <strain evidence="3">CGMCC 1.15399</strain>
    </source>
</reference>
<evidence type="ECO:0000313" key="2">
    <source>
        <dbReference type="EMBL" id="MFD1537899.1"/>
    </source>
</evidence>
<keyword evidence="1" id="KW-0255">Endonuclease</keyword>
<keyword evidence="1" id="KW-0378">Hydrolase</keyword>
<dbReference type="EC" id="3.1.-.-" evidence="1"/>
<dbReference type="Pfam" id="PF02452">
    <property type="entry name" value="PemK_toxin"/>
    <property type="match status" value="1"/>
</dbReference>
<evidence type="ECO:0000256" key="1">
    <source>
        <dbReference type="PIRNR" id="PIRNR033490"/>
    </source>
</evidence>
<protein>
    <recommendedName>
        <fullName evidence="1">mRNA interferase</fullName>
        <ecNumber evidence="1">3.1.-.-</ecNumber>
    </recommendedName>
</protein>
<comment type="caution">
    <text evidence="2">The sequence shown here is derived from an EMBL/GenBank/DDBJ whole genome shotgun (WGS) entry which is preliminary data.</text>
</comment>
<accession>A0ABW4G5F9</accession>
<keyword evidence="3" id="KW-1185">Reference proteome</keyword>
<dbReference type="RefSeq" id="WP_219530993.1">
    <property type="nucleotide sequence ID" value="NZ_JAHKRM010000010.1"/>
</dbReference>
<dbReference type="PIRSF" id="PIRSF033490">
    <property type="entry name" value="MazF"/>
    <property type="match status" value="1"/>
</dbReference>
<comment type="function">
    <text evidence="1">Toxic component of a type II toxin-antitoxin (TA) system.</text>
</comment>
<keyword evidence="1" id="KW-0540">Nuclease</keyword>
<name>A0ABW4G5F9_9ACTN</name>
<dbReference type="Proteomes" id="UP001597097">
    <property type="component" value="Unassembled WGS sequence"/>
</dbReference>
<dbReference type="InterPro" id="IPR003477">
    <property type="entry name" value="PemK-like"/>
</dbReference>